<sequence>MNDQDYSTKEGAVKDEFYIQNIEHGDEEYDPRKDYDVSEPVDLNPNQVDLHELRESTKAIAQTEGFYDEGGDSGPAITDDSDTSRKLSSLVAASHREERRPEDKQKSAMKASEMHENITGHPLEINDQGEVVTDT</sequence>
<dbReference type="AlphaFoldDB" id="A0A9N9ERS8"/>
<comment type="caution">
    <text evidence="2">The sequence shown here is derived from an EMBL/GenBank/DDBJ whole genome shotgun (WGS) entry which is preliminary data.</text>
</comment>
<name>A0A9N9ERS8_FUNMO</name>
<feature type="region of interest" description="Disordered" evidence="1">
    <location>
        <begin position="63"/>
        <end position="135"/>
    </location>
</feature>
<feature type="compositionally biased region" description="Basic and acidic residues" evidence="1">
    <location>
        <begin position="94"/>
        <end position="118"/>
    </location>
</feature>
<accession>A0A9N9ERS8</accession>
<evidence type="ECO:0000313" key="2">
    <source>
        <dbReference type="EMBL" id="CAG8687295.1"/>
    </source>
</evidence>
<protein>
    <submittedName>
        <fullName evidence="2">7078_t:CDS:1</fullName>
    </submittedName>
</protein>
<dbReference type="EMBL" id="CAJVPP010007315">
    <property type="protein sequence ID" value="CAG8687295.1"/>
    <property type="molecule type" value="Genomic_DNA"/>
</dbReference>
<feature type="region of interest" description="Disordered" evidence="1">
    <location>
        <begin position="23"/>
        <end position="46"/>
    </location>
</feature>
<organism evidence="2 3">
    <name type="scientific">Funneliformis mosseae</name>
    <name type="common">Endomycorrhizal fungus</name>
    <name type="synonym">Glomus mosseae</name>
    <dbReference type="NCBI Taxonomy" id="27381"/>
    <lineage>
        <taxon>Eukaryota</taxon>
        <taxon>Fungi</taxon>
        <taxon>Fungi incertae sedis</taxon>
        <taxon>Mucoromycota</taxon>
        <taxon>Glomeromycotina</taxon>
        <taxon>Glomeromycetes</taxon>
        <taxon>Glomerales</taxon>
        <taxon>Glomeraceae</taxon>
        <taxon>Funneliformis</taxon>
    </lineage>
</organism>
<keyword evidence="3" id="KW-1185">Reference proteome</keyword>
<evidence type="ECO:0000313" key="3">
    <source>
        <dbReference type="Proteomes" id="UP000789375"/>
    </source>
</evidence>
<gene>
    <name evidence="2" type="ORF">FMOSSE_LOCUS13155</name>
</gene>
<proteinExistence type="predicted"/>
<dbReference type="Proteomes" id="UP000789375">
    <property type="component" value="Unassembled WGS sequence"/>
</dbReference>
<reference evidence="2" key="1">
    <citation type="submission" date="2021-06" db="EMBL/GenBank/DDBJ databases">
        <authorList>
            <person name="Kallberg Y."/>
            <person name="Tangrot J."/>
            <person name="Rosling A."/>
        </authorList>
    </citation>
    <scope>NUCLEOTIDE SEQUENCE</scope>
    <source>
        <strain evidence="2">87-6 pot B 2015</strain>
    </source>
</reference>
<evidence type="ECO:0000256" key="1">
    <source>
        <dbReference type="SAM" id="MobiDB-lite"/>
    </source>
</evidence>